<organism evidence="1 2">
    <name type="scientific">Nitrosomonas marina</name>
    <dbReference type="NCBI Taxonomy" id="917"/>
    <lineage>
        <taxon>Bacteria</taxon>
        <taxon>Pseudomonadati</taxon>
        <taxon>Pseudomonadota</taxon>
        <taxon>Betaproteobacteria</taxon>
        <taxon>Nitrosomonadales</taxon>
        <taxon>Nitrosomonadaceae</taxon>
        <taxon>Nitrosomonas</taxon>
    </lineage>
</organism>
<dbReference type="RefSeq" id="WP_143056942.1">
    <property type="nucleotide sequence ID" value="NZ_FOCP01000018.1"/>
</dbReference>
<name>A0A1H8GJM3_9PROT</name>
<dbReference type="AlphaFoldDB" id="A0A1H8GJM3"/>
<dbReference type="EMBL" id="FOCP01000018">
    <property type="protein sequence ID" value="SEN44163.1"/>
    <property type="molecule type" value="Genomic_DNA"/>
</dbReference>
<gene>
    <name evidence="1" type="ORF">SAMN05216325_11860</name>
</gene>
<proteinExistence type="predicted"/>
<protein>
    <submittedName>
        <fullName evidence="1">Uncharacterized protein</fullName>
    </submittedName>
</protein>
<reference evidence="1 2" key="1">
    <citation type="submission" date="2016-10" db="EMBL/GenBank/DDBJ databases">
        <authorList>
            <person name="de Groot N.N."/>
        </authorList>
    </citation>
    <scope>NUCLEOTIDE SEQUENCE [LARGE SCALE GENOMIC DNA]</scope>
    <source>
        <strain evidence="1 2">Nm22</strain>
    </source>
</reference>
<evidence type="ECO:0000313" key="1">
    <source>
        <dbReference type="EMBL" id="SEN44163.1"/>
    </source>
</evidence>
<accession>A0A1H8GJM3</accession>
<sequence length="71" mass="7632">MKINLIGMILNNAGRACFDGAVLDDDGNPMPAADSLHYMIMEYAKVVNGGTSNVVTVSREVTKQTKDGWEG</sequence>
<dbReference type="Proteomes" id="UP000199459">
    <property type="component" value="Unassembled WGS sequence"/>
</dbReference>
<evidence type="ECO:0000313" key="2">
    <source>
        <dbReference type="Proteomes" id="UP000199459"/>
    </source>
</evidence>